<dbReference type="EMBL" id="SZVO01000002">
    <property type="protein sequence ID" value="TKT93329.1"/>
    <property type="molecule type" value="Genomic_DNA"/>
</dbReference>
<dbReference type="OrthoDB" id="960235at2"/>
<reference evidence="1 2" key="1">
    <citation type="submission" date="2019-05" db="EMBL/GenBank/DDBJ databases">
        <title>Dyadobacter AR-3-8 sp. nov., isolated from arctic soil.</title>
        <authorList>
            <person name="Chaudhary D.K."/>
        </authorList>
    </citation>
    <scope>NUCLEOTIDE SEQUENCE [LARGE SCALE GENOMIC DNA]</scope>
    <source>
        <strain evidence="1 2">AR-3-8</strain>
    </source>
</reference>
<gene>
    <name evidence="1" type="ORF">FDK13_05615</name>
</gene>
<accession>A0A4U6D7C7</accession>
<keyword evidence="2" id="KW-1185">Reference proteome</keyword>
<protein>
    <submittedName>
        <fullName evidence="1">Uncharacterized protein</fullName>
    </submittedName>
</protein>
<organism evidence="1 2">
    <name type="scientific">Dyadobacter frigoris</name>
    <dbReference type="NCBI Taxonomy" id="2576211"/>
    <lineage>
        <taxon>Bacteria</taxon>
        <taxon>Pseudomonadati</taxon>
        <taxon>Bacteroidota</taxon>
        <taxon>Cytophagia</taxon>
        <taxon>Cytophagales</taxon>
        <taxon>Spirosomataceae</taxon>
        <taxon>Dyadobacter</taxon>
    </lineage>
</organism>
<evidence type="ECO:0000313" key="2">
    <source>
        <dbReference type="Proteomes" id="UP000304900"/>
    </source>
</evidence>
<name>A0A4U6D7C7_9BACT</name>
<dbReference type="AlphaFoldDB" id="A0A4U6D7C7"/>
<evidence type="ECO:0000313" key="1">
    <source>
        <dbReference type="EMBL" id="TKT93329.1"/>
    </source>
</evidence>
<proteinExistence type="predicted"/>
<comment type="caution">
    <text evidence="1">The sequence shown here is derived from an EMBL/GenBank/DDBJ whole genome shotgun (WGS) entry which is preliminary data.</text>
</comment>
<dbReference type="Proteomes" id="UP000304900">
    <property type="component" value="Unassembled WGS sequence"/>
</dbReference>
<sequence>MTIETLNDKLLVNKSNIFVYIELSKLVSSLTANVLLSKEILKSQAGYFNIITGKYFSDALCPEWESIASELKEKGPQKDQEGKIKTNAFINTIDQMSQQECIDMVFRITALYEKVKLELEFPD</sequence>